<feature type="compositionally biased region" description="Polar residues" evidence="6">
    <location>
        <begin position="248"/>
        <end position="259"/>
    </location>
</feature>
<reference evidence="8" key="2">
    <citation type="submission" date="2025-08" db="UniProtKB">
        <authorList>
            <consortium name="Ensembl"/>
        </authorList>
    </citation>
    <scope>IDENTIFICATION</scope>
</reference>
<comment type="similarity">
    <text evidence="2">Belongs to the TMEM54 family.</text>
</comment>
<reference evidence="8 9" key="1">
    <citation type="submission" date="2020-06" db="EMBL/GenBank/DDBJ databases">
        <authorList>
            <consortium name="Wellcome Sanger Institute Data Sharing"/>
        </authorList>
    </citation>
    <scope>NUCLEOTIDE SEQUENCE [LARGE SCALE GENOMIC DNA]</scope>
</reference>
<dbReference type="GeneTree" id="ENSGT00390000004700"/>
<evidence type="ECO:0000256" key="2">
    <source>
        <dbReference type="ARBA" id="ARBA00011030"/>
    </source>
</evidence>
<feature type="region of interest" description="Disordered" evidence="6">
    <location>
        <begin position="237"/>
        <end position="259"/>
    </location>
</feature>
<accession>A0AAY4DDB1</accession>
<evidence type="ECO:0000256" key="1">
    <source>
        <dbReference type="ARBA" id="ARBA00004141"/>
    </source>
</evidence>
<reference evidence="8" key="3">
    <citation type="submission" date="2025-09" db="UniProtKB">
        <authorList>
            <consortium name="Ensembl"/>
        </authorList>
    </citation>
    <scope>IDENTIFICATION</scope>
</reference>
<proteinExistence type="inferred from homology"/>
<comment type="subcellular location">
    <subcellularLocation>
        <location evidence="1">Membrane</location>
        <topology evidence="1">Multi-pass membrane protein</topology>
    </subcellularLocation>
</comment>
<gene>
    <name evidence="8" type="primary">tmem54b</name>
</gene>
<evidence type="ECO:0000313" key="9">
    <source>
        <dbReference type="Proteomes" id="UP000694580"/>
    </source>
</evidence>
<evidence type="ECO:0000256" key="6">
    <source>
        <dbReference type="SAM" id="MobiDB-lite"/>
    </source>
</evidence>
<feature type="compositionally biased region" description="Low complexity" evidence="6">
    <location>
        <begin position="238"/>
        <end position="247"/>
    </location>
</feature>
<evidence type="ECO:0000256" key="4">
    <source>
        <dbReference type="ARBA" id="ARBA00022989"/>
    </source>
</evidence>
<dbReference type="Proteomes" id="UP000694580">
    <property type="component" value="Chromosome 20"/>
</dbReference>
<dbReference type="Ensembl" id="ENSDCDT00010052238.1">
    <property type="protein sequence ID" value="ENSDCDP00010042206.1"/>
    <property type="gene ID" value="ENSDCDG00010026606.1"/>
</dbReference>
<keyword evidence="4 7" id="KW-1133">Transmembrane helix</keyword>
<dbReference type="PANTHER" id="PTHR31258:SF5">
    <property type="entry name" value="TMEM54 PROTEIN-RELATED"/>
    <property type="match status" value="1"/>
</dbReference>
<evidence type="ECO:0000256" key="3">
    <source>
        <dbReference type="ARBA" id="ARBA00022692"/>
    </source>
</evidence>
<dbReference type="Pfam" id="PF12304">
    <property type="entry name" value="BCLP"/>
    <property type="match status" value="1"/>
</dbReference>
<protein>
    <submittedName>
        <fullName evidence="8">Uncharacterized protein</fullName>
    </submittedName>
</protein>
<dbReference type="GO" id="GO:0016020">
    <property type="term" value="C:membrane"/>
    <property type="evidence" value="ECO:0007669"/>
    <property type="project" value="UniProtKB-SubCell"/>
</dbReference>
<keyword evidence="3 7" id="KW-0812">Transmembrane</keyword>
<evidence type="ECO:0000256" key="5">
    <source>
        <dbReference type="ARBA" id="ARBA00023136"/>
    </source>
</evidence>
<keyword evidence="5 7" id="KW-0472">Membrane</keyword>
<evidence type="ECO:0000313" key="8">
    <source>
        <dbReference type="Ensembl" id="ENSDCDP00010042206.1"/>
    </source>
</evidence>
<dbReference type="PANTHER" id="PTHR31258">
    <property type="entry name" value="KERATINOCYTE-ASSOCIATED PROTEIN 3"/>
    <property type="match status" value="1"/>
</dbReference>
<dbReference type="InterPro" id="IPR020977">
    <property type="entry name" value="Beta-casein-like"/>
</dbReference>
<feature type="transmembrane region" description="Helical" evidence="7">
    <location>
        <begin position="42"/>
        <end position="63"/>
    </location>
</feature>
<dbReference type="AlphaFoldDB" id="A0AAY4DDB1"/>
<sequence>MKMGLCMIFVGHVSFLLGALVYGAILRHLNPNWQDYAAEYTISTVITLGAGLVAIVIGIIAIVQSKNTPHRALTWASLVLSAVAGFLATASVIGLSVSMARTIMHGGRSLLSHCQSPDTMDYSSVGNECPFDPTRIYSTTLILWVPLIGLGVVQLVFSGKFIAVCASFLGLPCCTAQKPGHHVRVETQKYEHSKLHSLWPGSSSWCSVMCSKMNMHAVEVEDDAVPPEQHELLGQVVPAPSSPAKPSRGSQLSRTSLWI</sequence>
<feature type="transmembrane region" description="Helical" evidence="7">
    <location>
        <begin position="75"/>
        <end position="100"/>
    </location>
</feature>
<feature type="transmembrane region" description="Helical" evidence="7">
    <location>
        <begin position="136"/>
        <end position="157"/>
    </location>
</feature>
<evidence type="ECO:0000256" key="7">
    <source>
        <dbReference type="SAM" id="Phobius"/>
    </source>
</evidence>
<keyword evidence="9" id="KW-1185">Reference proteome</keyword>
<organism evidence="8 9">
    <name type="scientific">Denticeps clupeoides</name>
    <name type="common">denticle herring</name>
    <dbReference type="NCBI Taxonomy" id="299321"/>
    <lineage>
        <taxon>Eukaryota</taxon>
        <taxon>Metazoa</taxon>
        <taxon>Chordata</taxon>
        <taxon>Craniata</taxon>
        <taxon>Vertebrata</taxon>
        <taxon>Euteleostomi</taxon>
        <taxon>Actinopterygii</taxon>
        <taxon>Neopterygii</taxon>
        <taxon>Teleostei</taxon>
        <taxon>Clupei</taxon>
        <taxon>Clupeiformes</taxon>
        <taxon>Denticipitoidei</taxon>
        <taxon>Denticipitidae</taxon>
        <taxon>Denticeps</taxon>
    </lineage>
</organism>
<name>A0AAY4DDB1_9TELE</name>